<organism evidence="2 3">
    <name type="scientific">Rhodobacter calidifons</name>
    <dbReference type="NCBI Taxonomy" id="2715277"/>
    <lineage>
        <taxon>Bacteria</taxon>
        <taxon>Pseudomonadati</taxon>
        <taxon>Pseudomonadota</taxon>
        <taxon>Alphaproteobacteria</taxon>
        <taxon>Rhodobacterales</taxon>
        <taxon>Rhodobacter group</taxon>
        <taxon>Rhodobacter</taxon>
    </lineage>
</organism>
<feature type="signal peptide" evidence="1">
    <location>
        <begin position="1"/>
        <end position="26"/>
    </location>
</feature>
<dbReference type="Proteomes" id="UP001515660">
    <property type="component" value="Unassembled WGS sequence"/>
</dbReference>
<name>A0ABX0GCG3_9RHOB</name>
<keyword evidence="3" id="KW-1185">Reference proteome</keyword>
<sequence>MSRTFRPAAGATFAALILSACTPTTTDTGSGVGFQDYNSYIRGASAGPVGAPVVVPPPGGGFDPAAAAAAIDRAQGISPVTPVAPVAPVASAPVAPVAQAAPVVASSTATNSSARPRGGPPAGIKVESGEVASHTGISDEQDFSAVASRETIESDAERIARNRAEYVVVQPKDLPTRPGDTGPNIVEFALATKHAPGVQMYRRSGLGVRDSNAACAKYASSDKAQQDFLAKGGPERDRMGLDPDGDGFACAWDPRPFRTALQ</sequence>
<accession>A0ABX0GCG3</accession>
<reference evidence="2 3" key="1">
    <citation type="journal article" date="2022" name="Microorganisms">
        <title>Genome Sequence and Characterization of a Xanthorhodopsin-Containing, Aerobic Anoxygenic Phototrophic Rhodobacter Species, Isolated from Mesophilic Conditions at Yellowstone National Park.</title>
        <authorList>
            <person name="Kyndt J.A."/>
            <person name="Robertson S."/>
            <person name="Shoffstall I.B."/>
            <person name="Ramaley R.F."/>
            <person name="Meyer T.E."/>
        </authorList>
    </citation>
    <scope>NUCLEOTIDE SEQUENCE [LARGE SCALE GENOMIC DNA]</scope>
    <source>
        <strain evidence="2 3">M37P</strain>
    </source>
</reference>
<dbReference type="PROSITE" id="PS51257">
    <property type="entry name" value="PROKAR_LIPOPROTEIN"/>
    <property type="match status" value="1"/>
</dbReference>
<dbReference type="RefSeq" id="WP_166404280.1">
    <property type="nucleotide sequence ID" value="NZ_JAANHS010000019.1"/>
</dbReference>
<dbReference type="EMBL" id="JAANHS010000019">
    <property type="protein sequence ID" value="NHB78271.1"/>
    <property type="molecule type" value="Genomic_DNA"/>
</dbReference>
<evidence type="ECO:0000313" key="2">
    <source>
        <dbReference type="EMBL" id="NHB78271.1"/>
    </source>
</evidence>
<gene>
    <name evidence="2" type="ORF">G8O29_16235</name>
</gene>
<protein>
    <recommendedName>
        <fullName evidence="4">Excalibur calcium-binding domain-containing protein</fullName>
    </recommendedName>
</protein>
<comment type="caution">
    <text evidence="2">The sequence shown here is derived from an EMBL/GenBank/DDBJ whole genome shotgun (WGS) entry which is preliminary data.</text>
</comment>
<keyword evidence="1" id="KW-0732">Signal</keyword>
<evidence type="ECO:0000313" key="3">
    <source>
        <dbReference type="Proteomes" id="UP001515660"/>
    </source>
</evidence>
<feature type="chain" id="PRO_5046128325" description="Excalibur calcium-binding domain-containing protein" evidence="1">
    <location>
        <begin position="27"/>
        <end position="262"/>
    </location>
</feature>
<evidence type="ECO:0000256" key="1">
    <source>
        <dbReference type="SAM" id="SignalP"/>
    </source>
</evidence>
<evidence type="ECO:0008006" key="4">
    <source>
        <dbReference type="Google" id="ProtNLM"/>
    </source>
</evidence>
<proteinExistence type="predicted"/>